<keyword evidence="1 2" id="KW-0418">Kinase</keyword>
<dbReference type="GO" id="GO:0000287">
    <property type="term" value="F:magnesium ion binding"/>
    <property type="evidence" value="ECO:0007669"/>
    <property type="project" value="UniProtKB-UniRule"/>
</dbReference>
<dbReference type="GO" id="GO:0005524">
    <property type="term" value="F:ATP binding"/>
    <property type="evidence" value="ECO:0007669"/>
    <property type="project" value="UniProtKB-UniRule"/>
</dbReference>
<feature type="binding site" evidence="1">
    <location>
        <position position="83"/>
    </location>
    <ligand>
        <name>Mg(2+)</name>
        <dbReference type="ChEBI" id="CHEBI:18420"/>
        <label>4</label>
    </ligand>
</feature>
<evidence type="ECO:0000313" key="2">
    <source>
        <dbReference type="EMBL" id="MBF1650339.1"/>
    </source>
</evidence>
<dbReference type="EMBL" id="JABZXJ010000047">
    <property type="protein sequence ID" value="MBF1650339.1"/>
    <property type="molecule type" value="Genomic_DNA"/>
</dbReference>
<feature type="binding site" evidence="1">
    <location>
        <position position="84"/>
    </location>
    <ligand>
        <name>Mg(2+)</name>
        <dbReference type="ChEBI" id="CHEBI:18420"/>
        <label>1</label>
    </ligand>
</feature>
<dbReference type="PANTHER" id="PTHR30270">
    <property type="entry name" value="THIAMINE-MONOPHOSPHATE KINASE"/>
    <property type="match status" value="1"/>
</dbReference>
<reference evidence="2" key="1">
    <citation type="submission" date="2020-04" db="EMBL/GenBank/DDBJ databases">
        <title>Deep metagenomics examines the oral microbiome during advanced dental caries in children, revealing novel taxa and co-occurrences with host molecules.</title>
        <authorList>
            <person name="Baker J.L."/>
            <person name="Morton J.T."/>
            <person name="Dinis M."/>
            <person name="Alvarez R."/>
            <person name="Tran N.C."/>
            <person name="Knight R."/>
            <person name="Edlund A."/>
        </authorList>
    </citation>
    <scope>NUCLEOTIDE SEQUENCE</scope>
    <source>
        <strain evidence="2">JCVI_47_bin.4</strain>
    </source>
</reference>
<evidence type="ECO:0000313" key="3">
    <source>
        <dbReference type="Proteomes" id="UP000769484"/>
    </source>
</evidence>
<feature type="binding site" evidence="1">
    <location>
        <position position="193"/>
    </location>
    <ligand>
        <name>ATP</name>
        <dbReference type="ChEBI" id="CHEBI:30616"/>
    </ligand>
</feature>
<feature type="binding site" evidence="1">
    <location>
        <begin position="169"/>
        <end position="170"/>
    </location>
    <ligand>
        <name>ATP</name>
        <dbReference type="ChEBI" id="CHEBI:30616"/>
    </ligand>
</feature>
<feature type="binding site" evidence="1">
    <location>
        <position position="271"/>
    </location>
    <ligand>
        <name>Mg(2+)</name>
        <dbReference type="ChEBI" id="CHEBI:18420"/>
        <label>5</label>
    </ligand>
</feature>
<dbReference type="InterPro" id="IPR006283">
    <property type="entry name" value="ThiL-like"/>
</dbReference>
<accession>A0A7D4KFH7</accession>
<feature type="binding site" evidence="1">
    <location>
        <position position="92"/>
    </location>
    <ligand>
        <name>substrate</name>
    </ligand>
</feature>
<protein>
    <recommendedName>
        <fullName evidence="1">Thiamine-monophosphate kinase</fullName>
        <shortName evidence="1">TMP kinase</shortName>
        <shortName evidence="1">Thiamine-phosphate kinase</shortName>
        <ecNumber evidence="1">2.7.4.16</ecNumber>
    </recommendedName>
</protein>
<dbReference type="SUPFAM" id="SSF55326">
    <property type="entry name" value="PurM N-terminal domain-like"/>
    <property type="match status" value="1"/>
</dbReference>
<feature type="binding site" evidence="1">
    <location>
        <position position="119"/>
    </location>
    <ligand>
        <name>Mg(2+)</name>
        <dbReference type="ChEBI" id="CHEBI:18420"/>
        <label>2</label>
    </ligand>
</feature>
<evidence type="ECO:0000256" key="1">
    <source>
        <dbReference type="HAMAP-Rule" id="MF_02128"/>
    </source>
</evidence>
<keyword evidence="1" id="KW-0479">Metal-binding</keyword>
<proteinExistence type="inferred from homology"/>
<keyword evidence="1" id="KW-0547">Nucleotide-binding</keyword>
<dbReference type="InterPro" id="IPR036921">
    <property type="entry name" value="PurM-like_N_sf"/>
</dbReference>
<comment type="caution">
    <text evidence="2">The sequence shown here is derived from an EMBL/GenBank/DDBJ whole genome shotgun (WGS) entry which is preliminary data.</text>
</comment>
<dbReference type="PANTHER" id="PTHR30270:SF0">
    <property type="entry name" value="THIAMINE-MONOPHOSPHATE KINASE"/>
    <property type="match status" value="1"/>
</dbReference>
<comment type="miscellaneous">
    <text evidence="1">Reaction mechanism of ThiL seems to utilize a direct, inline transfer of the gamma-phosphate of ATP to TMP rather than a phosphorylated enzyme intermediate.</text>
</comment>
<dbReference type="Pfam" id="PF00586">
    <property type="entry name" value="AIRS"/>
    <property type="match status" value="1"/>
</dbReference>
<feature type="binding site" evidence="1">
    <location>
        <position position="85"/>
    </location>
    <ligand>
        <name>Mg(2+)</name>
        <dbReference type="ChEBI" id="CHEBI:18420"/>
        <label>1</label>
    </ligand>
</feature>
<keyword evidence="1" id="KW-0460">Magnesium</keyword>
<keyword evidence="1" id="KW-0067">ATP-binding</keyword>
<feature type="binding site" evidence="1">
    <location>
        <position position="381"/>
    </location>
    <ligand>
        <name>substrate</name>
    </ligand>
</feature>
<comment type="caution">
    <text evidence="1">Lacks conserved residue(s) required for the propagation of feature annotation.</text>
</comment>
<comment type="pathway">
    <text evidence="1">Cofactor biosynthesis; thiamine diphosphate biosynthesis; thiamine diphosphate from thiamine phosphate: step 1/1.</text>
</comment>
<feature type="binding site" evidence="1">
    <location>
        <position position="335"/>
    </location>
    <ligand>
        <name>substrate</name>
    </ligand>
</feature>
<dbReference type="Gene3D" id="3.90.650.10">
    <property type="entry name" value="PurM-like C-terminal domain"/>
    <property type="match status" value="1"/>
</dbReference>
<feature type="binding site" evidence="1">
    <location>
        <position position="69"/>
    </location>
    <ligand>
        <name>Mg(2+)</name>
        <dbReference type="ChEBI" id="CHEBI:18420"/>
        <label>4</label>
    </ligand>
</feature>
<dbReference type="CDD" id="cd02194">
    <property type="entry name" value="ThiL"/>
    <property type="match status" value="1"/>
</dbReference>
<dbReference type="Gene3D" id="3.30.1330.10">
    <property type="entry name" value="PurM-like, N-terminal domain"/>
    <property type="match status" value="1"/>
</dbReference>
<feature type="binding site" evidence="1">
    <location>
        <position position="119"/>
    </location>
    <ligand>
        <name>Mg(2+)</name>
        <dbReference type="ChEBI" id="CHEBI:18420"/>
        <label>4</label>
    </ligand>
</feature>
<comment type="function">
    <text evidence="1">Catalyzes the ATP-dependent phosphorylation of thiamine-monophosphate (TMP) to form thiamine-pyrophosphate (TPP), the active form of vitamin B1.</text>
</comment>
<dbReference type="GO" id="GO:0009030">
    <property type="term" value="F:thiamine-phosphate kinase activity"/>
    <property type="evidence" value="ECO:0007669"/>
    <property type="project" value="UniProtKB-UniRule"/>
</dbReference>
<dbReference type="GO" id="GO:0009229">
    <property type="term" value="P:thiamine diphosphate biosynthetic process"/>
    <property type="evidence" value="ECO:0007669"/>
    <property type="project" value="UniProtKB-UniRule"/>
</dbReference>
<dbReference type="Proteomes" id="UP000769484">
    <property type="component" value="Unassembled WGS sequence"/>
</dbReference>
<dbReference type="EC" id="2.7.4.16" evidence="1"/>
<keyword evidence="1" id="KW-0808">Transferase</keyword>
<organism evidence="2 3">
    <name type="scientific">Rothia dentocariosa</name>
    <dbReference type="NCBI Taxonomy" id="2047"/>
    <lineage>
        <taxon>Bacteria</taxon>
        <taxon>Bacillati</taxon>
        <taxon>Actinomycetota</taxon>
        <taxon>Actinomycetes</taxon>
        <taxon>Micrococcales</taxon>
        <taxon>Micrococcaceae</taxon>
        <taxon>Rothia</taxon>
    </lineage>
</organism>
<dbReference type="InterPro" id="IPR036676">
    <property type="entry name" value="PurM-like_C_sf"/>
</dbReference>
<feature type="binding site" evidence="1">
    <location>
        <position position="85"/>
    </location>
    <ligand>
        <name>Mg(2+)</name>
        <dbReference type="ChEBI" id="CHEBI:18420"/>
        <label>2</label>
    </ligand>
</feature>
<dbReference type="AlphaFoldDB" id="A0A7D4KFH7"/>
<feature type="binding site" evidence="1">
    <location>
        <position position="268"/>
    </location>
    <ligand>
        <name>Mg(2+)</name>
        <dbReference type="ChEBI" id="CHEBI:18420"/>
        <label>3</label>
    </ligand>
</feature>
<comment type="catalytic activity">
    <reaction evidence="1">
        <text>thiamine phosphate + ATP = thiamine diphosphate + ADP</text>
        <dbReference type="Rhea" id="RHEA:15913"/>
        <dbReference type="ChEBI" id="CHEBI:30616"/>
        <dbReference type="ChEBI" id="CHEBI:37575"/>
        <dbReference type="ChEBI" id="CHEBI:58937"/>
        <dbReference type="ChEBI" id="CHEBI:456216"/>
        <dbReference type="EC" id="2.7.4.16"/>
    </reaction>
</comment>
<sequence length="386" mass="41040">MGDYWGMNPRTKKHKARESSLRKSTLAQLGESRVLQLFMPMLDEHNRSVIQVASAHGQEPVLEVGPGDDCAVLTGDNRRTVITTDTLVHGQDFLDIWPAGPRSGGYEVGWKATTQNLADIAAMGAEPVSLFVSLSLPPETPYGWVEDFARGILDSLHACGATVCTVGGGDLGSARDASVTITAVGRCEIPVLRSGAQPGDTVALAGCTGWADAGLRLLTITGSLDLIEQLPFTEKERIERAVTHQLRPVSPIPAGRRAAAYGANAMLDLSDGLVKDARRIAEASGVDIVFNDPAITELARELVPVASLILEHQPHNDHGDSAVSLARECVLGGGEDHGLLACFPAGATIPEGFVALGSCSAQERSASRILCDGYELQNYGWEHYRA</sequence>
<dbReference type="GO" id="GO:0009228">
    <property type="term" value="P:thiamine biosynthetic process"/>
    <property type="evidence" value="ECO:0007669"/>
    <property type="project" value="UniProtKB-KW"/>
</dbReference>
<gene>
    <name evidence="1" type="primary">thiL</name>
    <name evidence="2" type="ORF">HXO56_09700</name>
</gene>
<feature type="binding site" evidence="1">
    <location>
        <position position="170"/>
    </location>
    <ligand>
        <name>Mg(2+)</name>
        <dbReference type="ChEBI" id="CHEBI:18420"/>
        <label>1</label>
    </ligand>
</feature>
<dbReference type="InterPro" id="IPR016188">
    <property type="entry name" value="PurM-like_N"/>
</dbReference>
<feature type="binding site" evidence="1">
    <location>
        <position position="119"/>
    </location>
    <ligand>
        <name>Mg(2+)</name>
        <dbReference type="ChEBI" id="CHEBI:18420"/>
        <label>3</label>
    </ligand>
</feature>
<feature type="binding site" evidence="1">
    <location>
        <position position="270"/>
    </location>
    <ligand>
        <name>ATP</name>
        <dbReference type="ChEBI" id="CHEBI:30616"/>
    </ligand>
</feature>
<dbReference type="SUPFAM" id="SSF56042">
    <property type="entry name" value="PurM C-terminal domain-like"/>
    <property type="match status" value="1"/>
</dbReference>
<name>A0A7D4KFH7_9MICC</name>
<keyword evidence="1" id="KW-0784">Thiamine biosynthesis</keyword>
<feature type="binding site" evidence="1">
    <location>
        <position position="69"/>
    </location>
    <ligand>
        <name>Mg(2+)</name>
        <dbReference type="ChEBI" id="CHEBI:18420"/>
        <label>3</label>
    </ligand>
</feature>
<dbReference type="HAMAP" id="MF_02128">
    <property type="entry name" value="TMP_kinase"/>
    <property type="match status" value="1"/>
</dbReference>
<comment type="similarity">
    <text evidence="1">Belongs to the thiamine-monophosphate kinase family.</text>
</comment>